<evidence type="ECO:0000259" key="2">
    <source>
        <dbReference type="Pfam" id="PF03435"/>
    </source>
</evidence>
<reference evidence="3" key="1">
    <citation type="submission" date="2021-01" db="EMBL/GenBank/DDBJ databases">
        <authorList>
            <person name="Corre E."/>
            <person name="Pelletier E."/>
            <person name="Niang G."/>
            <person name="Scheremetjew M."/>
            <person name="Finn R."/>
            <person name="Kale V."/>
            <person name="Holt S."/>
            <person name="Cochrane G."/>
            <person name="Meng A."/>
            <person name="Brown T."/>
            <person name="Cohen L."/>
        </authorList>
    </citation>
    <scope>NUCLEOTIDE SEQUENCE</scope>
    <source>
        <strain evidence="3">GSBS06</strain>
    </source>
</reference>
<dbReference type="PANTHER" id="PTHR12286">
    <property type="entry name" value="SACCHAROPINE DEHYDROGENASE-LIKE OXIDOREDUCTASE"/>
    <property type="match status" value="1"/>
</dbReference>
<dbReference type="InterPro" id="IPR005097">
    <property type="entry name" value="Sacchrp_dh_NADP-bd"/>
</dbReference>
<dbReference type="InterPro" id="IPR036291">
    <property type="entry name" value="NAD(P)-bd_dom_sf"/>
</dbReference>
<evidence type="ECO:0000256" key="1">
    <source>
        <dbReference type="ARBA" id="ARBA00038048"/>
    </source>
</evidence>
<name>A0A7S3LRM6_9STRA</name>
<dbReference type="GO" id="GO:0009247">
    <property type="term" value="P:glycolipid biosynthetic process"/>
    <property type="evidence" value="ECO:0007669"/>
    <property type="project" value="TreeGrafter"/>
</dbReference>
<gene>
    <name evidence="3" type="ORF">ASTO00021_LOCUS8890</name>
</gene>
<dbReference type="GO" id="GO:0005811">
    <property type="term" value="C:lipid droplet"/>
    <property type="evidence" value="ECO:0007669"/>
    <property type="project" value="TreeGrafter"/>
</dbReference>
<dbReference type="Pfam" id="PF03435">
    <property type="entry name" value="Sacchrp_dh_NADP"/>
    <property type="match status" value="1"/>
</dbReference>
<organism evidence="3">
    <name type="scientific">Aplanochytrium stocchinoi</name>
    <dbReference type="NCBI Taxonomy" id="215587"/>
    <lineage>
        <taxon>Eukaryota</taxon>
        <taxon>Sar</taxon>
        <taxon>Stramenopiles</taxon>
        <taxon>Bigyra</taxon>
        <taxon>Labyrinthulomycetes</taxon>
        <taxon>Thraustochytrida</taxon>
        <taxon>Thraustochytriidae</taxon>
        <taxon>Aplanochytrium</taxon>
    </lineage>
</organism>
<proteinExistence type="inferred from homology"/>
<dbReference type="InterPro" id="IPR051276">
    <property type="entry name" value="Saccharopine_DH-like_oxidrdct"/>
</dbReference>
<dbReference type="PANTHER" id="PTHR12286:SF5">
    <property type="entry name" value="SACCHAROPINE DEHYDROGENASE-LIKE OXIDOREDUCTASE"/>
    <property type="match status" value="1"/>
</dbReference>
<dbReference type="EMBL" id="HBIN01011842">
    <property type="protein sequence ID" value="CAE0438662.1"/>
    <property type="molecule type" value="Transcribed_RNA"/>
</dbReference>
<accession>A0A7S3LRM6</accession>
<dbReference type="GO" id="GO:0005739">
    <property type="term" value="C:mitochondrion"/>
    <property type="evidence" value="ECO:0007669"/>
    <property type="project" value="TreeGrafter"/>
</dbReference>
<dbReference type="GO" id="GO:0005886">
    <property type="term" value="C:plasma membrane"/>
    <property type="evidence" value="ECO:0007669"/>
    <property type="project" value="TreeGrafter"/>
</dbReference>
<protein>
    <recommendedName>
        <fullName evidence="2">Saccharopine dehydrogenase NADP binding domain-containing protein</fullName>
    </recommendedName>
</protein>
<dbReference type="SUPFAM" id="SSF51735">
    <property type="entry name" value="NAD(P)-binding Rossmann-fold domains"/>
    <property type="match status" value="1"/>
</dbReference>
<dbReference type="FunFam" id="3.40.50.720:FF:000178">
    <property type="entry name" value="Saccharopine dehydrogenase-like oxidoreductase"/>
    <property type="match status" value="1"/>
</dbReference>
<comment type="similarity">
    <text evidence="1">Belongs to the saccharopine dehydrogenase family.</text>
</comment>
<dbReference type="AlphaFoldDB" id="A0A7S3LRM6"/>
<evidence type="ECO:0000313" key="3">
    <source>
        <dbReference type="EMBL" id="CAE0438662.1"/>
    </source>
</evidence>
<dbReference type="Gene3D" id="3.40.50.720">
    <property type="entry name" value="NAD(P)-binding Rossmann-like Domain"/>
    <property type="match status" value="1"/>
</dbReference>
<feature type="domain" description="Saccharopine dehydrogenase NADP binding" evidence="2">
    <location>
        <begin position="9"/>
        <end position="136"/>
    </location>
</feature>
<sequence>MSRTYDFTVFGATGFTGEKIAKLLSEKITSRYNGAFKIAISGRNYGKLEKVKATMDDTVSVDILVADVQDENSISEMTRQSSMIINCVGPYRYYGEQIVKSCVENGTHYMDISGEPEFIENMELKYKKAAAENNCFIVSGVGFDSVPADLGCIFTQRQFEHPNIPAYVESFLTVDTGESTGKGAGHYATYESAVMGFANQHKLKAIRKKAGSKRIPLVGGVRPRTLKPFYNTERKAYSIPFPGSDPSIVKRTQYFLHQKNETATPYGSFFDIQSSRNFYLMGLVASVVAMLAKFRPTRNLLLRHPEFFSAGGFSHEGKLSCLLQLFFFSCSSIILIYHNSGPSEEDMANTSFKMDFFGRGFSNSSRVEAGEEPDVIIKTRVHGPEPGYVACSIIIVESALCFTESLDDIVKFVGEKGGVLTAGSVFYPTDLIERLDSAGVHFDVL</sequence>